<proteinExistence type="predicted"/>
<dbReference type="Proteomes" id="UP001162992">
    <property type="component" value="Chromosome 7"/>
</dbReference>
<keyword evidence="2" id="KW-1185">Reference proteome</keyword>
<organism evidence="1 2">
    <name type="scientific">Diphasiastrum complanatum</name>
    <name type="common">Issler's clubmoss</name>
    <name type="synonym">Lycopodium complanatum</name>
    <dbReference type="NCBI Taxonomy" id="34168"/>
    <lineage>
        <taxon>Eukaryota</taxon>
        <taxon>Viridiplantae</taxon>
        <taxon>Streptophyta</taxon>
        <taxon>Embryophyta</taxon>
        <taxon>Tracheophyta</taxon>
        <taxon>Lycopodiopsida</taxon>
        <taxon>Lycopodiales</taxon>
        <taxon>Lycopodiaceae</taxon>
        <taxon>Lycopodioideae</taxon>
        <taxon>Diphasiastrum</taxon>
    </lineage>
</organism>
<reference evidence="2" key="1">
    <citation type="journal article" date="2024" name="Proc. Natl. Acad. Sci. U.S.A.">
        <title>Extraordinary preservation of gene collinearity over three hundred million years revealed in homosporous lycophytes.</title>
        <authorList>
            <person name="Li C."/>
            <person name="Wickell D."/>
            <person name="Kuo L.Y."/>
            <person name="Chen X."/>
            <person name="Nie B."/>
            <person name="Liao X."/>
            <person name="Peng D."/>
            <person name="Ji J."/>
            <person name="Jenkins J."/>
            <person name="Williams M."/>
            <person name="Shu S."/>
            <person name="Plott C."/>
            <person name="Barry K."/>
            <person name="Rajasekar S."/>
            <person name="Grimwood J."/>
            <person name="Han X."/>
            <person name="Sun S."/>
            <person name="Hou Z."/>
            <person name="He W."/>
            <person name="Dai G."/>
            <person name="Sun C."/>
            <person name="Schmutz J."/>
            <person name="Leebens-Mack J.H."/>
            <person name="Li F.W."/>
            <person name="Wang L."/>
        </authorList>
    </citation>
    <scope>NUCLEOTIDE SEQUENCE [LARGE SCALE GENOMIC DNA]</scope>
    <source>
        <strain evidence="2">cv. PW_Plant_1</strain>
    </source>
</reference>
<gene>
    <name evidence="1" type="ORF">O6H91_07G076000</name>
</gene>
<comment type="caution">
    <text evidence="1">The sequence shown here is derived from an EMBL/GenBank/DDBJ whole genome shotgun (WGS) entry which is preliminary data.</text>
</comment>
<sequence>MAAVFSRAFAYSSPSHNRNSSSSSSLDQTRATWSIIACKPHTLSFPSTFLVPSGPFTLQWPLASFTSAHAFDDSRRSIGHNKPARVCFQSVTRLQSQGTDSASTSTDDGEGFAEAAKSGRNDLEEQPCDDMDQVQVAHDVIRLILQEKGLSREDALSISARAPLFAQKLADSANELKDFDRLRSLEGSSLESAASNVADDCTSFREYVVKSTKNLGGRFLSPFLESIGVHELDIPRICRSLSSDQLPEYFHKVCFLETVIAMQDLSTSQKVDVLIRRMMKRLSLVVDEDLQHTLSLFEKVGVRARDLGKMVVKYPWLLSQSVENNCEGVVDFLTSIKVPKGQIDKAITKYPLLLGSSSDILLRMVRRLNDLGVKSKRLGRVIAFSPQLLVRSPQEFNEVIVFLEKFGILLTEMGGLIKKSPEVFASNIEKTLQVKTSFLQELGLSEERVSHVLQSYPEVLSMSVASLKQRTDYLLSAGLSDKDVAFMVGGFPQILGYTVEAVFKPKLDFLVKDMGRSVNEVVSYPRYFSYSLEKRIKPRARVLENRKLNCDLKMMLALNDDQFACQFIGFARMLVPPIREVNPD</sequence>
<name>A0ACC2D702_DIPCM</name>
<evidence type="ECO:0000313" key="2">
    <source>
        <dbReference type="Proteomes" id="UP001162992"/>
    </source>
</evidence>
<evidence type="ECO:0000313" key="1">
    <source>
        <dbReference type="EMBL" id="KAJ7549953.1"/>
    </source>
</evidence>
<accession>A0ACC2D702</accession>
<dbReference type="EMBL" id="CM055098">
    <property type="protein sequence ID" value="KAJ7549953.1"/>
    <property type="molecule type" value="Genomic_DNA"/>
</dbReference>
<protein>
    <submittedName>
        <fullName evidence="1">Uncharacterized protein</fullName>
    </submittedName>
</protein>